<comment type="caution">
    <text evidence="2">The sequence shown here is derived from an EMBL/GenBank/DDBJ whole genome shotgun (WGS) entry which is preliminary data.</text>
</comment>
<sequence length="373" mass="43224">MKNILLVLREPFLDRIPSLKSLLWFLANKGYKITIITSESKNFTLMSFNHDKIRVLKVKQRRHMLELPTSVKIVLRSILYIAFNRIDFIIGGDMIGNIISTKIASLFNCKHVFFMLEYPQIPTNKHPQLNRLQKYENVVICKADCIITHDKWHKQFLVDNYKLPHDKIFLLPNASFTPEFTFKSNFLQERLKLSNKIIVLHSGGFGRWFKCKELADSAINWSDHVKLIFHMSHRLDGDLYFENIYTHHSDNVCFSLDPVLTHELDMLVASADIGIALYSVDELEYRATLIGLAAGKIGNYLKCGVPVIATRLQSLSYIEEYGCGILVDDEKDIINAIECIMSNRALYSQNAYQCYRTLWHPEKYLNSILTFFS</sequence>
<evidence type="ECO:0000313" key="3">
    <source>
        <dbReference type="Proteomes" id="UP001215398"/>
    </source>
</evidence>
<evidence type="ECO:0000256" key="1">
    <source>
        <dbReference type="ARBA" id="ARBA00022679"/>
    </source>
</evidence>
<dbReference type="Gene3D" id="3.40.50.2000">
    <property type="entry name" value="Glycogen Phosphorylase B"/>
    <property type="match status" value="2"/>
</dbReference>
<dbReference type="PANTHER" id="PTHR46401">
    <property type="entry name" value="GLYCOSYLTRANSFERASE WBBK-RELATED"/>
    <property type="match status" value="1"/>
</dbReference>
<accession>A0ABT5HAC5</accession>
<organism evidence="2 3">
    <name type="scientific">Bacteroides zhangwenhongii</name>
    <dbReference type="NCBI Taxonomy" id="2650157"/>
    <lineage>
        <taxon>Bacteria</taxon>
        <taxon>Pseudomonadati</taxon>
        <taxon>Bacteroidota</taxon>
        <taxon>Bacteroidia</taxon>
        <taxon>Bacteroidales</taxon>
        <taxon>Bacteroidaceae</taxon>
        <taxon>Bacteroides</taxon>
    </lineage>
</organism>
<keyword evidence="1" id="KW-0808">Transferase</keyword>
<dbReference type="EMBL" id="JAQPYS010000082">
    <property type="protein sequence ID" value="MDC7137539.1"/>
    <property type="molecule type" value="Genomic_DNA"/>
</dbReference>
<keyword evidence="3" id="KW-1185">Reference proteome</keyword>
<protein>
    <recommendedName>
        <fullName evidence="4">Glycosyltransferase</fullName>
    </recommendedName>
</protein>
<reference evidence="2 3" key="1">
    <citation type="submission" date="2023-01" db="EMBL/GenBank/DDBJ databases">
        <title>Exploring GABA producing Bacteroides strains toward improving mental health.</title>
        <authorList>
            <person name="Yousuf B."/>
            <person name="Bouhlel N.E."/>
            <person name="Mottawea W."/>
            <person name="Hammami R."/>
        </authorList>
    </citation>
    <scope>NUCLEOTIDE SEQUENCE [LARGE SCALE GENOMIC DNA]</scope>
    <source>
        <strain evidence="2 3">UO.H1054</strain>
    </source>
</reference>
<proteinExistence type="predicted"/>
<dbReference type="Proteomes" id="UP001215398">
    <property type="component" value="Unassembled WGS sequence"/>
</dbReference>
<name>A0ABT5HAC5_9BACE</name>
<dbReference type="PANTHER" id="PTHR46401:SF2">
    <property type="entry name" value="GLYCOSYLTRANSFERASE WBBK-RELATED"/>
    <property type="match status" value="1"/>
</dbReference>
<evidence type="ECO:0008006" key="4">
    <source>
        <dbReference type="Google" id="ProtNLM"/>
    </source>
</evidence>
<dbReference type="RefSeq" id="WP_272720832.1">
    <property type="nucleotide sequence ID" value="NZ_JAQPYS010000082.1"/>
</dbReference>
<evidence type="ECO:0000313" key="2">
    <source>
        <dbReference type="EMBL" id="MDC7137539.1"/>
    </source>
</evidence>
<dbReference type="SUPFAM" id="SSF53756">
    <property type="entry name" value="UDP-Glycosyltransferase/glycogen phosphorylase"/>
    <property type="match status" value="1"/>
</dbReference>
<gene>
    <name evidence="2" type="ORF">PQG98_14505</name>
</gene>